<protein>
    <submittedName>
        <fullName evidence="1">Uncharacterized protein</fullName>
    </submittedName>
</protein>
<name>A0A7J8S3U4_GOSDV</name>
<dbReference type="PANTHER" id="PTHR48200">
    <property type="entry name" value="PROTEIN, PUTATIVE-RELATED"/>
    <property type="match status" value="1"/>
</dbReference>
<keyword evidence="2" id="KW-1185">Reference proteome</keyword>
<gene>
    <name evidence="1" type="ORF">Godav_006454</name>
</gene>
<organism evidence="1 2">
    <name type="scientific">Gossypium davidsonii</name>
    <name type="common">Davidson's cotton</name>
    <name type="synonym">Gossypium klotzschianum subsp. davidsonii</name>
    <dbReference type="NCBI Taxonomy" id="34287"/>
    <lineage>
        <taxon>Eukaryota</taxon>
        <taxon>Viridiplantae</taxon>
        <taxon>Streptophyta</taxon>
        <taxon>Embryophyta</taxon>
        <taxon>Tracheophyta</taxon>
        <taxon>Spermatophyta</taxon>
        <taxon>Magnoliopsida</taxon>
        <taxon>eudicotyledons</taxon>
        <taxon>Gunneridae</taxon>
        <taxon>Pentapetalae</taxon>
        <taxon>rosids</taxon>
        <taxon>malvids</taxon>
        <taxon>Malvales</taxon>
        <taxon>Malvaceae</taxon>
        <taxon>Malvoideae</taxon>
        <taxon>Gossypium</taxon>
    </lineage>
</organism>
<dbReference type="PANTHER" id="PTHR48200:SF1">
    <property type="entry name" value="AMINOTRANSFERASE-LIKE PLANT MOBILE DOMAIN-CONTAINING PROTEIN"/>
    <property type="match status" value="1"/>
</dbReference>
<comment type="caution">
    <text evidence="1">The sequence shown here is derived from an EMBL/GenBank/DDBJ whole genome shotgun (WGS) entry which is preliminary data.</text>
</comment>
<accession>A0A7J8S3U4</accession>
<dbReference type="EMBL" id="JABFAC010000008">
    <property type="protein sequence ID" value="MBA0620771.1"/>
    <property type="molecule type" value="Genomic_DNA"/>
</dbReference>
<reference evidence="1 2" key="1">
    <citation type="journal article" date="2019" name="Genome Biol. Evol.">
        <title>Insights into the evolution of the New World diploid cottons (Gossypium, subgenus Houzingenia) based on genome sequencing.</title>
        <authorList>
            <person name="Grover C.E."/>
            <person name="Arick M.A. 2nd"/>
            <person name="Thrash A."/>
            <person name="Conover J.L."/>
            <person name="Sanders W.S."/>
            <person name="Peterson D.G."/>
            <person name="Frelichowski J.E."/>
            <person name="Scheffler J.A."/>
            <person name="Scheffler B.E."/>
            <person name="Wendel J.F."/>
        </authorList>
    </citation>
    <scope>NUCLEOTIDE SEQUENCE [LARGE SCALE GENOMIC DNA]</scope>
    <source>
        <strain evidence="1">27</strain>
        <tissue evidence="1">Leaf</tissue>
    </source>
</reference>
<proteinExistence type="predicted"/>
<dbReference type="AlphaFoldDB" id="A0A7J8S3U4"/>
<evidence type="ECO:0000313" key="1">
    <source>
        <dbReference type="EMBL" id="MBA0620771.1"/>
    </source>
</evidence>
<dbReference type="Proteomes" id="UP000593561">
    <property type="component" value="Unassembled WGS sequence"/>
</dbReference>
<evidence type="ECO:0000313" key="2">
    <source>
        <dbReference type="Proteomes" id="UP000593561"/>
    </source>
</evidence>
<sequence length="71" mass="8631">MSNAWKQIHWMKRFIIRAMTTPEYYGWRSTRVNDNIPRSREEGVRSIEEYLQVVPSEIEIIKQDFEIEIQS</sequence>